<evidence type="ECO:0000313" key="1">
    <source>
        <dbReference type="EMBL" id="KKP71483.1"/>
    </source>
</evidence>
<dbReference type="EMBL" id="LBQC01000035">
    <property type="protein sequence ID" value="KKP71483.1"/>
    <property type="molecule type" value="Genomic_DNA"/>
</dbReference>
<organism evidence="1 2">
    <name type="scientific">Candidatus Roizmanbacteria bacterium GW2011_GWA2_35_19</name>
    <dbReference type="NCBI Taxonomy" id="1618478"/>
    <lineage>
        <taxon>Bacteria</taxon>
        <taxon>Candidatus Roizmaniibacteriota</taxon>
    </lineage>
</organism>
<evidence type="ECO:0000313" key="2">
    <source>
        <dbReference type="Proteomes" id="UP000034457"/>
    </source>
</evidence>
<protein>
    <submittedName>
        <fullName evidence="1">Uncharacterized protein</fullName>
    </submittedName>
</protein>
<name>A0A0G0BPW3_9BACT</name>
<proteinExistence type="predicted"/>
<gene>
    <name evidence="1" type="ORF">UR68_C0035G0008</name>
</gene>
<accession>A0A0G0BPW3</accession>
<dbReference type="STRING" id="1618478.UR68_C0035G0008"/>
<comment type="caution">
    <text evidence="1">The sequence shown here is derived from an EMBL/GenBank/DDBJ whole genome shotgun (WGS) entry which is preliminary data.</text>
</comment>
<sequence length="288" mass="33137">MLNRGEVYDRVVIFDYDGVITDGNPMAVLSMMKGLEEALHIHGLGKFDSDAFSQAAVQSKGTTEQVFFDKYLKLKGLGLEKIRELESTVYNDFIVYRKRFLAEMNKKRDNKKSDEGYINKDFIHLMQSLKKMDQEDGIKTCYIIATGNPIIVLDERLPDEVRNMFNIVEGGESGFNRKDIIQDVLGAMEFRKEINKATKVFYLDDTSEAILSVANKNPEGRQRHNYDVFSIHVDRLNQPSEEILNLEKRPDHPVFHVKNLRDISLMSYLNPKNHGSIEGSLVNRQVRK</sequence>
<dbReference type="Proteomes" id="UP000034457">
    <property type="component" value="Unassembled WGS sequence"/>
</dbReference>
<dbReference type="InterPro" id="IPR036412">
    <property type="entry name" value="HAD-like_sf"/>
</dbReference>
<reference evidence="1 2" key="1">
    <citation type="journal article" date="2015" name="Nature">
        <title>rRNA introns, odd ribosomes, and small enigmatic genomes across a large radiation of phyla.</title>
        <authorList>
            <person name="Brown C.T."/>
            <person name="Hug L.A."/>
            <person name="Thomas B.C."/>
            <person name="Sharon I."/>
            <person name="Castelle C.J."/>
            <person name="Singh A."/>
            <person name="Wilkins M.J."/>
            <person name="Williams K.H."/>
            <person name="Banfield J.F."/>
        </authorList>
    </citation>
    <scope>NUCLEOTIDE SEQUENCE [LARGE SCALE GENOMIC DNA]</scope>
</reference>
<dbReference type="SUPFAM" id="SSF56784">
    <property type="entry name" value="HAD-like"/>
    <property type="match status" value="1"/>
</dbReference>
<dbReference type="AlphaFoldDB" id="A0A0G0BPW3"/>